<protein>
    <submittedName>
        <fullName evidence="1">Uncharacterized protein</fullName>
    </submittedName>
</protein>
<sequence length="81" mass="9036">MAAGSSLVILRTSLTARRYVDTTLHPIALTFMACHSGTISQKDNSRPHAARISLDFFVRLILFLGQQSQQTFHQLSMSGTW</sequence>
<name>A0A087TNY5_STEMI</name>
<evidence type="ECO:0000313" key="1">
    <source>
        <dbReference type="EMBL" id="KFM66824.1"/>
    </source>
</evidence>
<gene>
    <name evidence="1" type="ORF">X975_03847</name>
</gene>
<dbReference type="AlphaFoldDB" id="A0A087TNY5"/>
<evidence type="ECO:0000313" key="2">
    <source>
        <dbReference type="Proteomes" id="UP000054359"/>
    </source>
</evidence>
<dbReference type="Proteomes" id="UP000054359">
    <property type="component" value="Unassembled WGS sequence"/>
</dbReference>
<accession>A0A087TNY5</accession>
<proteinExistence type="predicted"/>
<keyword evidence="2" id="KW-1185">Reference proteome</keyword>
<dbReference type="EMBL" id="KK116104">
    <property type="protein sequence ID" value="KFM66824.1"/>
    <property type="molecule type" value="Genomic_DNA"/>
</dbReference>
<feature type="non-terminal residue" evidence="1">
    <location>
        <position position="81"/>
    </location>
</feature>
<reference evidence="1 2" key="1">
    <citation type="submission" date="2013-11" db="EMBL/GenBank/DDBJ databases">
        <title>Genome sequencing of Stegodyphus mimosarum.</title>
        <authorList>
            <person name="Bechsgaard J."/>
        </authorList>
    </citation>
    <scope>NUCLEOTIDE SEQUENCE [LARGE SCALE GENOMIC DNA]</scope>
</reference>
<organism evidence="1 2">
    <name type="scientific">Stegodyphus mimosarum</name>
    <name type="common">African social velvet spider</name>
    <dbReference type="NCBI Taxonomy" id="407821"/>
    <lineage>
        <taxon>Eukaryota</taxon>
        <taxon>Metazoa</taxon>
        <taxon>Ecdysozoa</taxon>
        <taxon>Arthropoda</taxon>
        <taxon>Chelicerata</taxon>
        <taxon>Arachnida</taxon>
        <taxon>Araneae</taxon>
        <taxon>Araneomorphae</taxon>
        <taxon>Entelegynae</taxon>
        <taxon>Eresoidea</taxon>
        <taxon>Eresidae</taxon>
        <taxon>Stegodyphus</taxon>
    </lineage>
</organism>